<feature type="transmembrane region" description="Helical" evidence="5">
    <location>
        <begin position="160"/>
        <end position="181"/>
    </location>
</feature>
<evidence type="ECO:0000313" key="8">
    <source>
        <dbReference type="EMBL" id="KGD63609.1"/>
    </source>
</evidence>
<dbReference type="Pfam" id="PF25964">
    <property type="entry name" value="BSH_ALG44"/>
    <property type="match status" value="1"/>
</dbReference>
<dbReference type="Pfam" id="PF07238">
    <property type="entry name" value="PilZ"/>
    <property type="match status" value="1"/>
</dbReference>
<keyword evidence="4 5" id="KW-0472">Membrane</keyword>
<dbReference type="Proteomes" id="UP000029444">
    <property type="component" value="Unassembled WGS sequence"/>
</dbReference>
<dbReference type="GO" id="GO:0035438">
    <property type="term" value="F:cyclic-di-GMP binding"/>
    <property type="evidence" value="ECO:0007669"/>
    <property type="project" value="InterPro"/>
</dbReference>
<dbReference type="eggNOG" id="COG0845">
    <property type="taxonomic scope" value="Bacteria"/>
</dbReference>
<dbReference type="Gene3D" id="2.40.10.220">
    <property type="entry name" value="predicted glycosyltransferase like domains"/>
    <property type="match status" value="1"/>
</dbReference>
<accession>A0A095SH15</accession>
<evidence type="ECO:0000259" key="7">
    <source>
        <dbReference type="Pfam" id="PF25964"/>
    </source>
</evidence>
<comment type="subcellular location">
    <subcellularLocation>
        <location evidence="1">Membrane</location>
        <topology evidence="1">Single-pass membrane protein</topology>
    </subcellularLocation>
</comment>
<dbReference type="GO" id="GO:0016020">
    <property type="term" value="C:membrane"/>
    <property type="evidence" value="ECO:0007669"/>
    <property type="project" value="UniProtKB-SubCell"/>
</dbReference>
<evidence type="ECO:0000256" key="2">
    <source>
        <dbReference type="ARBA" id="ARBA00022692"/>
    </source>
</evidence>
<dbReference type="EMBL" id="ARXV01000015">
    <property type="protein sequence ID" value="KGD63609.1"/>
    <property type="molecule type" value="Genomic_DNA"/>
</dbReference>
<dbReference type="STRING" id="1177154.Y5S_03032"/>
<name>A0A095SH15_9GAMM</name>
<keyword evidence="2 5" id="KW-0812">Transmembrane</keyword>
<dbReference type="PANTHER" id="PTHR30386:SF26">
    <property type="entry name" value="TRANSPORT PROTEIN COMB"/>
    <property type="match status" value="1"/>
</dbReference>
<feature type="domain" description="PilZ" evidence="6">
    <location>
        <begin position="15"/>
        <end position="113"/>
    </location>
</feature>
<keyword evidence="3 5" id="KW-1133">Transmembrane helix</keyword>
<dbReference type="InterPro" id="IPR050739">
    <property type="entry name" value="MFP"/>
</dbReference>
<feature type="domain" description="ALG44 barrel-sandwich hybrid" evidence="7">
    <location>
        <begin position="200"/>
        <end position="293"/>
    </location>
</feature>
<evidence type="ECO:0000256" key="3">
    <source>
        <dbReference type="ARBA" id="ARBA00022989"/>
    </source>
</evidence>
<dbReference type="PANTHER" id="PTHR30386">
    <property type="entry name" value="MEMBRANE FUSION SUBUNIT OF EMRAB-TOLC MULTIDRUG EFFLUX PUMP"/>
    <property type="match status" value="1"/>
</dbReference>
<gene>
    <name evidence="8" type="ORF">Y5S_03032</name>
</gene>
<dbReference type="InterPro" id="IPR009875">
    <property type="entry name" value="PilZ_domain"/>
</dbReference>
<reference evidence="8 9" key="1">
    <citation type="submission" date="2012-09" db="EMBL/GenBank/DDBJ databases">
        <title>Genome Sequence of alkane-degrading Bacterium Alcanivorax sp. 19-m-6.</title>
        <authorList>
            <person name="Lai Q."/>
            <person name="Shao Z."/>
        </authorList>
    </citation>
    <scope>NUCLEOTIDE SEQUENCE [LARGE SCALE GENOMIC DNA]</scope>
    <source>
        <strain evidence="8 9">19-m-6</strain>
    </source>
</reference>
<sequence>MEEKKVRQVHESQEERQHVRVRLQGSLRLRMQSPVKGIFSLEDVSLGGLSFIAGQVNLAPGTLCHGEIVFRLGRANLSMPVSFKVIYQQDSSQRVGGQYTVIDQQNTDLLRLLISNYLAGELTELDDVIDNMKRENYVATRKGKQKPAARGWLDRARAMFGSLLFFVAGLLAFLVVAYKLYQHAFLTRADDAWVSLPGKTVMMPENGYVQLLLPEGATQVERGQPLLTVSSRLVARLNNGVLLDNLDPRQVRALVDAAVFEVTLNSPCDCDIADLMVRDGEFVQEDTALMQLVDPSGPALVTALFEGNADSLGAAVGDAVTVRFMDGEIDAQATISQLVRDEESGWLRMQIVTRRELSTSDQNQPVSVTVHPAWLPVL</sequence>
<evidence type="ECO:0000256" key="5">
    <source>
        <dbReference type="SAM" id="Phobius"/>
    </source>
</evidence>
<dbReference type="OrthoDB" id="5912905at2"/>
<evidence type="ECO:0000313" key="9">
    <source>
        <dbReference type="Proteomes" id="UP000029444"/>
    </source>
</evidence>
<protein>
    <submittedName>
        <fullName evidence="8">Alginate biosynthesis protein Alg44</fullName>
    </submittedName>
</protein>
<keyword evidence="9" id="KW-1185">Reference proteome</keyword>
<comment type="caution">
    <text evidence="8">The sequence shown here is derived from an EMBL/GenBank/DDBJ whole genome shotgun (WGS) entry which is preliminary data.</text>
</comment>
<dbReference type="InterPro" id="IPR058835">
    <property type="entry name" value="BSH_ALG44"/>
</dbReference>
<evidence type="ECO:0000259" key="6">
    <source>
        <dbReference type="Pfam" id="PF07238"/>
    </source>
</evidence>
<evidence type="ECO:0000256" key="1">
    <source>
        <dbReference type="ARBA" id="ARBA00004167"/>
    </source>
</evidence>
<dbReference type="PATRIC" id="fig|1177154.3.peg.3073"/>
<evidence type="ECO:0000256" key="4">
    <source>
        <dbReference type="ARBA" id="ARBA00023136"/>
    </source>
</evidence>
<organism evidence="8 9">
    <name type="scientific">Alcanivorax nanhaiticus</name>
    <dbReference type="NCBI Taxonomy" id="1177154"/>
    <lineage>
        <taxon>Bacteria</taxon>
        <taxon>Pseudomonadati</taxon>
        <taxon>Pseudomonadota</taxon>
        <taxon>Gammaproteobacteria</taxon>
        <taxon>Oceanospirillales</taxon>
        <taxon>Alcanivoracaceae</taxon>
        <taxon>Alcanivorax</taxon>
    </lineage>
</organism>
<dbReference type="AlphaFoldDB" id="A0A095SH15"/>
<proteinExistence type="predicted"/>